<dbReference type="EMBL" id="WNZZ01000012">
    <property type="protein sequence ID" value="MUG24079.1"/>
    <property type="molecule type" value="Genomic_DNA"/>
</dbReference>
<dbReference type="InterPro" id="IPR012480">
    <property type="entry name" value="Hepar_II_III_C"/>
</dbReference>
<dbReference type="OrthoDB" id="7335480at2"/>
<dbReference type="RefSeq" id="WP_051985512.1">
    <property type="nucleotide sequence ID" value="NZ_BGMM01000008.1"/>
</dbReference>
<sequence>MKPVLPNDTAAGKKALEARRFYWKEEDRGFIADACRKHWPEEVREVIHRAELACRNTFIFTHRWDMERCEEEVVFPGRIDWNYRHRGDLEWLVMLNRARYMGELGQAYWLTGEERFAEGYIRLLKDWMTQNPLTEEEVRASANRAYNVKDTWRKLDSGIRITHWLKGYYCVRVSGLWGKEEEALFKEAVRRHGMYLSLAYTPHDRQSNWGFLETNGLFQLALLFPEVEGADERLRTAIRRLEEMCPLQVFEDGLHNEQCSMYHHEVLHCLFESVWLGELNGVPLPPVLKDTLNRMYTASLALVQPNGRQPALSDSDATDIRDVLARGAVLFGRGDLKSQGYETLDYEGIWFFGPKGFAGYERLPARDPEFVSIGLEQSGYVFMRSDWRRSARYLTFDAGHMDVIRAHGHDDLLHINLFAYGREFLTDPGRCTYMENAYRQYFKESLQHNTLSVDGRTVSTYVDSWKWRDPARPLDAWRRLTPEYNYAQAGHDGYWRLPHPVQVLRQILFVKPDYWIVVDTCRAHGETVHDYRLPFHFAEGLEVSFEEDGLAKACSPNGSGPLLRLIPLGQVKMEAEPCWISRNYNEKTFSSRLVFRQKGSGFTKFVTVLYPARTAEEAAPSVRELEVLDSYGSKVAPHLATALSVAREGEDGGEDAVLFSHQGPRGYRFAGVHLSGDVLLVRKSAALGDSVRTYTVKV</sequence>
<evidence type="ECO:0000313" key="8">
    <source>
        <dbReference type="EMBL" id="MUG24079.1"/>
    </source>
</evidence>
<keyword evidence="9" id="KW-1185">Reference proteome</keyword>
<evidence type="ECO:0000259" key="6">
    <source>
        <dbReference type="Pfam" id="PF16889"/>
    </source>
</evidence>
<evidence type="ECO:0000256" key="2">
    <source>
        <dbReference type="ARBA" id="ARBA00022729"/>
    </source>
</evidence>
<comment type="caution">
    <text evidence="7">The sequence shown here is derived from an EMBL/GenBank/DDBJ whole genome shotgun (WGS) entry which is preliminary data.</text>
</comment>
<dbReference type="Gene3D" id="1.50.10.100">
    <property type="entry name" value="Chondroitin AC/alginate lyase"/>
    <property type="match status" value="1"/>
</dbReference>
<dbReference type="AlphaFoldDB" id="A0A090YBJ4"/>
<dbReference type="GO" id="GO:0016829">
    <property type="term" value="F:lyase activity"/>
    <property type="evidence" value="ECO:0007669"/>
    <property type="project" value="UniProtKB-KW"/>
</dbReference>
<dbReference type="PANTHER" id="PTHR39210">
    <property type="entry name" value="HEPARIN-SULFATE LYASE"/>
    <property type="match status" value="1"/>
</dbReference>
<keyword evidence="2" id="KW-0732">Signal</keyword>
<evidence type="ECO:0000256" key="3">
    <source>
        <dbReference type="ARBA" id="ARBA00022764"/>
    </source>
</evidence>
<keyword evidence="4 7" id="KW-0456">Lyase</keyword>
<evidence type="ECO:0000256" key="1">
    <source>
        <dbReference type="ARBA" id="ARBA00004418"/>
    </source>
</evidence>
<evidence type="ECO:0000313" key="9">
    <source>
        <dbReference type="Proteomes" id="UP000029278"/>
    </source>
</evidence>
<evidence type="ECO:0000313" key="10">
    <source>
        <dbReference type="Proteomes" id="UP000442469"/>
    </source>
</evidence>
<proteinExistence type="predicted"/>
<dbReference type="PANTHER" id="PTHR39210:SF1">
    <property type="entry name" value="HEPARIN-SULFATE LYASE"/>
    <property type="match status" value="1"/>
</dbReference>
<dbReference type="Proteomes" id="UP000442469">
    <property type="component" value="Unassembled WGS sequence"/>
</dbReference>
<gene>
    <name evidence="7" type="ORF">DJ90_2183</name>
    <name evidence="8" type="ORF">GNQ08_16950</name>
</gene>
<evidence type="ECO:0000259" key="5">
    <source>
        <dbReference type="Pfam" id="PF07940"/>
    </source>
</evidence>
<feature type="domain" description="Heparin-sulfate lyase N-terminal" evidence="6">
    <location>
        <begin position="49"/>
        <end position="320"/>
    </location>
</feature>
<evidence type="ECO:0000256" key="4">
    <source>
        <dbReference type="ARBA" id="ARBA00023239"/>
    </source>
</evidence>
<reference evidence="7 9" key="1">
    <citation type="submission" date="2014-04" db="EMBL/GenBank/DDBJ databases">
        <authorList>
            <person name="Bishop-Lilly K.A."/>
            <person name="Broomall S.M."/>
            <person name="Chain P.S."/>
            <person name="Chertkov O."/>
            <person name="Coyne S.R."/>
            <person name="Daligault H.E."/>
            <person name="Davenport K.W."/>
            <person name="Erkkila T."/>
            <person name="Frey K.G."/>
            <person name="Gibbons H.S."/>
            <person name="Gu W."/>
            <person name="Jaissle J."/>
            <person name="Johnson S.L."/>
            <person name="Koroleva G.I."/>
            <person name="Ladner J.T."/>
            <person name="Lo C.-C."/>
            <person name="Minogue T.D."/>
            <person name="Munk C."/>
            <person name="Palacios G.F."/>
            <person name="Redden C.L."/>
            <person name="Rosenzweig C.N."/>
            <person name="Scholz M.B."/>
            <person name="Teshima H."/>
            <person name="Xu Y."/>
        </authorList>
    </citation>
    <scope>NUCLEOTIDE SEQUENCE [LARGE SCALE GENOMIC DNA]</scope>
    <source>
        <strain evidence="7 9">8244</strain>
    </source>
</reference>
<dbReference type="STRING" id="44252.DJ90_2183"/>
<dbReference type="GO" id="GO:0042597">
    <property type="term" value="C:periplasmic space"/>
    <property type="evidence" value="ECO:0007669"/>
    <property type="project" value="UniProtKB-SubCell"/>
</dbReference>
<dbReference type="InterPro" id="IPR031680">
    <property type="entry name" value="Hepar_II_III_N"/>
</dbReference>
<dbReference type="Gene3D" id="2.70.98.70">
    <property type="match status" value="1"/>
</dbReference>
<organism evidence="7 9">
    <name type="scientific">Paenibacillus macerans</name>
    <name type="common">Bacillus macerans</name>
    <dbReference type="NCBI Taxonomy" id="44252"/>
    <lineage>
        <taxon>Bacteria</taxon>
        <taxon>Bacillati</taxon>
        <taxon>Bacillota</taxon>
        <taxon>Bacilli</taxon>
        <taxon>Bacillales</taxon>
        <taxon>Paenibacillaceae</taxon>
        <taxon>Paenibacillus</taxon>
    </lineage>
</organism>
<dbReference type="PATRIC" id="fig|44252.3.peg.5053"/>
<evidence type="ECO:0000313" key="7">
    <source>
        <dbReference type="EMBL" id="KFM95864.1"/>
    </source>
</evidence>
<feature type="domain" description="Heparinase II/III-like C-terminal" evidence="5">
    <location>
        <begin position="375"/>
        <end position="601"/>
    </location>
</feature>
<protein>
    <submittedName>
        <fullName evidence="7">Alginate lyase family protein</fullName>
    </submittedName>
    <submittedName>
        <fullName evidence="8">Heparinase</fullName>
    </submittedName>
</protein>
<dbReference type="Pfam" id="PF07940">
    <property type="entry name" value="Hepar_II_III_C"/>
    <property type="match status" value="1"/>
</dbReference>
<keyword evidence="3" id="KW-0574">Periplasm</keyword>
<dbReference type="HOGENOM" id="CLU_013047_0_0_9"/>
<dbReference type="Proteomes" id="UP000029278">
    <property type="component" value="Unassembled WGS sequence"/>
</dbReference>
<name>A0A090YBJ4_PAEMA</name>
<dbReference type="Pfam" id="PF16889">
    <property type="entry name" value="Hepar_II_III_N"/>
    <property type="match status" value="1"/>
</dbReference>
<dbReference type="EMBL" id="JMQA01000041">
    <property type="protein sequence ID" value="KFM95864.1"/>
    <property type="molecule type" value="Genomic_DNA"/>
</dbReference>
<comment type="subcellular location">
    <subcellularLocation>
        <location evidence="1">Periplasm</location>
    </subcellularLocation>
</comment>
<dbReference type="SUPFAM" id="SSF48230">
    <property type="entry name" value="Chondroitin AC/alginate lyase"/>
    <property type="match status" value="1"/>
</dbReference>
<dbReference type="InterPro" id="IPR008929">
    <property type="entry name" value="Chondroitin_lyas"/>
</dbReference>
<reference evidence="8 10" key="2">
    <citation type="submission" date="2019-11" db="EMBL/GenBank/DDBJ databases">
        <title>Draft genome sequences of five Paenibacillus species of dairy origin.</title>
        <authorList>
            <person name="Olajide A.M."/>
            <person name="Chen S."/>
            <person name="Lapointe G."/>
        </authorList>
    </citation>
    <scope>NUCLEOTIDE SEQUENCE [LARGE SCALE GENOMIC DNA]</scope>
    <source>
        <strain evidence="8 10">3CT49</strain>
    </source>
</reference>
<accession>A0A090YBJ4</accession>